<reference evidence="2" key="1">
    <citation type="journal article" date="2014" name="Front. Microbiol.">
        <title>High frequency of phylogenetically diverse reductive dehalogenase-homologous genes in deep subseafloor sedimentary metagenomes.</title>
        <authorList>
            <person name="Kawai M."/>
            <person name="Futagami T."/>
            <person name="Toyoda A."/>
            <person name="Takaki Y."/>
            <person name="Nishi S."/>
            <person name="Hori S."/>
            <person name="Arai W."/>
            <person name="Tsubouchi T."/>
            <person name="Morono Y."/>
            <person name="Uchiyama I."/>
            <person name="Ito T."/>
            <person name="Fujiyama A."/>
            <person name="Inagaki F."/>
            <person name="Takami H."/>
        </authorList>
    </citation>
    <scope>NUCLEOTIDE SEQUENCE</scope>
    <source>
        <strain evidence="2">Expedition CK06-06</strain>
    </source>
</reference>
<protein>
    <submittedName>
        <fullName evidence="2">Uncharacterized protein</fullName>
    </submittedName>
</protein>
<comment type="caution">
    <text evidence="2">The sequence shown here is derived from an EMBL/GenBank/DDBJ whole genome shotgun (WGS) entry which is preliminary data.</text>
</comment>
<dbReference type="AlphaFoldDB" id="X1SBI9"/>
<organism evidence="2">
    <name type="scientific">marine sediment metagenome</name>
    <dbReference type="NCBI Taxonomy" id="412755"/>
    <lineage>
        <taxon>unclassified sequences</taxon>
        <taxon>metagenomes</taxon>
        <taxon>ecological metagenomes</taxon>
    </lineage>
</organism>
<dbReference type="EMBL" id="BARV01046353">
    <property type="protein sequence ID" value="GAI65129.1"/>
    <property type="molecule type" value="Genomic_DNA"/>
</dbReference>
<feature type="non-terminal residue" evidence="2">
    <location>
        <position position="1"/>
    </location>
</feature>
<feature type="non-terminal residue" evidence="2">
    <location>
        <position position="30"/>
    </location>
</feature>
<proteinExistence type="predicted"/>
<feature type="region of interest" description="Disordered" evidence="1">
    <location>
        <begin position="1"/>
        <end position="30"/>
    </location>
</feature>
<name>X1SBI9_9ZZZZ</name>
<evidence type="ECO:0000313" key="2">
    <source>
        <dbReference type="EMBL" id="GAI65129.1"/>
    </source>
</evidence>
<gene>
    <name evidence="2" type="ORF">S06H3_67193</name>
</gene>
<evidence type="ECO:0000256" key="1">
    <source>
        <dbReference type="SAM" id="MobiDB-lite"/>
    </source>
</evidence>
<sequence>IEQEKEKTEEELSIKNSPPIARAGEDKKIE</sequence>
<feature type="compositionally biased region" description="Basic and acidic residues" evidence="1">
    <location>
        <begin position="1"/>
        <end position="13"/>
    </location>
</feature>
<accession>X1SBI9</accession>